<protein>
    <submittedName>
        <fullName evidence="3">SusE outer membrane protein</fullName>
    </submittedName>
</protein>
<keyword evidence="4" id="KW-1185">Reference proteome</keyword>
<dbReference type="RefSeq" id="WP_090887208.1">
    <property type="nucleotide sequence ID" value="NZ_FOGG01000030.1"/>
</dbReference>
<dbReference type="Gene3D" id="2.60.40.3620">
    <property type="match status" value="2"/>
</dbReference>
<feature type="domain" description="SusE outer membrane protein" evidence="1">
    <location>
        <begin position="23"/>
        <end position="128"/>
    </location>
</feature>
<evidence type="ECO:0000313" key="4">
    <source>
        <dbReference type="Proteomes" id="UP000199572"/>
    </source>
</evidence>
<dbReference type="Pfam" id="PF14292">
    <property type="entry name" value="SusE"/>
    <property type="match status" value="1"/>
</dbReference>
<feature type="domain" description="Amylopullulanase X25" evidence="2">
    <location>
        <begin position="164"/>
        <end position="242"/>
    </location>
</feature>
<gene>
    <name evidence="3" type="ORF">SAMN04488023_13018</name>
</gene>
<dbReference type="CDD" id="cd12967">
    <property type="entry name" value="CBM_SusE-F_like_u1"/>
    <property type="match status" value="1"/>
</dbReference>
<evidence type="ECO:0000259" key="1">
    <source>
        <dbReference type="Pfam" id="PF14292"/>
    </source>
</evidence>
<dbReference type="Proteomes" id="UP000199572">
    <property type="component" value="Unassembled WGS sequence"/>
</dbReference>
<evidence type="ECO:0000313" key="3">
    <source>
        <dbReference type="EMBL" id="SES07859.1"/>
    </source>
</evidence>
<dbReference type="InterPro" id="IPR054409">
    <property type="entry name" value="X25_BaPul-like"/>
</dbReference>
<name>A0A1H9UET3_9SPHI</name>
<dbReference type="Pfam" id="PF22058">
    <property type="entry name" value="X25_BaPul_like"/>
    <property type="match status" value="1"/>
</dbReference>
<dbReference type="OrthoDB" id="975117at2"/>
<dbReference type="STRING" id="390241.SAMN04488023_13018"/>
<dbReference type="InterPro" id="IPR025970">
    <property type="entry name" value="SusE"/>
</dbReference>
<dbReference type="AlphaFoldDB" id="A0A1H9UET3"/>
<evidence type="ECO:0000259" key="2">
    <source>
        <dbReference type="Pfam" id="PF22058"/>
    </source>
</evidence>
<reference evidence="3 4" key="1">
    <citation type="submission" date="2016-10" db="EMBL/GenBank/DDBJ databases">
        <authorList>
            <person name="de Groot N.N."/>
        </authorList>
    </citation>
    <scope>NUCLEOTIDE SEQUENCE [LARGE SCALE GENOMIC DNA]</scope>
    <source>
        <strain evidence="3 4">DSM 18610</strain>
    </source>
</reference>
<sequence length="351" mass="36808">MKSIFSKILILGLITTAVWSCKKEETQTVTNVSPAGTLAASATALSLTQANQTKPALTLSFPAPTVTGYVVPVANTLQFDLKGKNFSTAKEVVMSTTSYTPTVSEFNTMLLALGGVIGTSTQVEVRLKSGPAANAITYSNVVTLTATPYLASAWVYAPGAYQVSPDWNPPTADSLVSLTSNGIYKGVINYPAGKLDFKITPEKKWDVNYGDGGGGTLSSTGGNINAGTAGLKQVTVDMNAKTWSIKPVLQLWSLIGDATPGGWGSDTDMKYINDGKESWRITLNLKSGPFKFRMNHDWAVNLGGGTSLTLGGADINVATAGNYTITLTVNNPDPTLAATAVTGGTYTIVKN</sequence>
<proteinExistence type="predicted"/>
<organism evidence="3 4">
    <name type="scientific">Pedobacter rhizosphaerae</name>
    <dbReference type="NCBI Taxonomy" id="390241"/>
    <lineage>
        <taxon>Bacteria</taxon>
        <taxon>Pseudomonadati</taxon>
        <taxon>Bacteroidota</taxon>
        <taxon>Sphingobacteriia</taxon>
        <taxon>Sphingobacteriales</taxon>
        <taxon>Sphingobacteriaceae</taxon>
        <taxon>Pedobacter</taxon>
    </lineage>
</organism>
<dbReference type="EMBL" id="FOGG01000030">
    <property type="protein sequence ID" value="SES07859.1"/>
    <property type="molecule type" value="Genomic_DNA"/>
</dbReference>
<accession>A0A1H9UET3</accession>